<evidence type="ECO:0000313" key="3">
    <source>
        <dbReference type="Proteomes" id="UP000254875"/>
    </source>
</evidence>
<sequence length="74" mass="8027">MGTVPRFHAVALTVRRLSAMSSARLLKFALRWTITLCGTFLLMTDVGTAVTPLWRNTLDAIRGATACLTACLMA</sequence>
<dbReference type="AlphaFoldDB" id="A0A370NAD0"/>
<comment type="caution">
    <text evidence="2">The sequence shown here is derived from an EMBL/GenBank/DDBJ whole genome shotgun (WGS) entry which is preliminary data.</text>
</comment>
<evidence type="ECO:0000256" key="1">
    <source>
        <dbReference type="SAM" id="Phobius"/>
    </source>
</evidence>
<dbReference type="OrthoDB" id="9105212at2"/>
<feature type="transmembrane region" description="Helical" evidence="1">
    <location>
        <begin position="25"/>
        <end position="44"/>
    </location>
</feature>
<organism evidence="2 3">
    <name type="scientific">Paraburkholderia lacunae</name>
    <dbReference type="NCBI Taxonomy" id="2211104"/>
    <lineage>
        <taxon>Bacteria</taxon>
        <taxon>Pseudomonadati</taxon>
        <taxon>Pseudomonadota</taxon>
        <taxon>Betaproteobacteria</taxon>
        <taxon>Burkholderiales</taxon>
        <taxon>Burkholderiaceae</taxon>
        <taxon>Paraburkholderia</taxon>
    </lineage>
</organism>
<dbReference type="EMBL" id="QHKS01000007">
    <property type="protein sequence ID" value="RDK02570.1"/>
    <property type="molecule type" value="Genomic_DNA"/>
</dbReference>
<protein>
    <submittedName>
        <fullName evidence="2">Uncharacterized protein</fullName>
    </submittedName>
</protein>
<keyword evidence="1" id="KW-0472">Membrane</keyword>
<keyword evidence="3" id="KW-1185">Reference proteome</keyword>
<keyword evidence="1" id="KW-0812">Transmembrane</keyword>
<reference evidence="3" key="1">
    <citation type="submission" date="2018-05" db="EMBL/GenBank/DDBJ databases">
        <authorList>
            <person name="Feng T."/>
        </authorList>
    </citation>
    <scope>NUCLEOTIDE SEQUENCE [LARGE SCALE GENOMIC DNA]</scope>
    <source>
        <strain evidence="3">S27</strain>
    </source>
</reference>
<name>A0A370NAD0_9BURK</name>
<gene>
    <name evidence="2" type="ORF">DLM46_12490</name>
</gene>
<keyword evidence="1" id="KW-1133">Transmembrane helix</keyword>
<evidence type="ECO:0000313" key="2">
    <source>
        <dbReference type="EMBL" id="RDK02570.1"/>
    </source>
</evidence>
<proteinExistence type="predicted"/>
<accession>A0A370NAD0</accession>
<dbReference type="Proteomes" id="UP000254875">
    <property type="component" value="Unassembled WGS sequence"/>
</dbReference>